<feature type="transmembrane region" description="Helical" evidence="5">
    <location>
        <begin position="122"/>
        <end position="144"/>
    </location>
</feature>
<dbReference type="Gene3D" id="1.25.40.10">
    <property type="entry name" value="Tetratricopeptide repeat domain"/>
    <property type="match status" value="1"/>
</dbReference>
<feature type="transmembrane region" description="Helical" evidence="5">
    <location>
        <begin position="470"/>
        <end position="490"/>
    </location>
</feature>
<feature type="transmembrane region" description="Helical" evidence="5">
    <location>
        <begin position="295"/>
        <end position="316"/>
    </location>
</feature>
<keyword evidence="2 5" id="KW-0812">Transmembrane</keyword>
<comment type="subcellular location">
    <subcellularLocation>
        <location evidence="1">Membrane</location>
        <topology evidence="1">Multi-pass membrane protein</topology>
    </subcellularLocation>
</comment>
<dbReference type="Proteomes" id="UP000187735">
    <property type="component" value="Chromosome"/>
</dbReference>
<evidence type="ECO:0000256" key="2">
    <source>
        <dbReference type="ARBA" id="ARBA00022692"/>
    </source>
</evidence>
<dbReference type="AlphaFoldDB" id="A0A1P8WRY0"/>
<dbReference type="STRING" id="1891926.Fuma_06490"/>
<dbReference type="InterPro" id="IPR051533">
    <property type="entry name" value="WaaL-like"/>
</dbReference>
<organism evidence="7 8">
    <name type="scientific">Fuerstiella marisgermanici</name>
    <dbReference type="NCBI Taxonomy" id="1891926"/>
    <lineage>
        <taxon>Bacteria</taxon>
        <taxon>Pseudomonadati</taxon>
        <taxon>Planctomycetota</taxon>
        <taxon>Planctomycetia</taxon>
        <taxon>Planctomycetales</taxon>
        <taxon>Planctomycetaceae</taxon>
        <taxon>Fuerstiella</taxon>
    </lineage>
</organism>
<evidence type="ECO:0000313" key="7">
    <source>
        <dbReference type="EMBL" id="APZ96816.1"/>
    </source>
</evidence>
<keyword evidence="3 5" id="KW-1133">Transmembrane helix</keyword>
<dbReference type="InterPro" id="IPR007016">
    <property type="entry name" value="O-antigen_ligase-rel_domated"/>
</dbReference>
<feature type="domain" description="O-antigen ligase-related" evidence="6">
    <location>
        <begin position="251"/>
        <end position="392"/>
    </location>
</feature>
<evidence type="ECO:0000313" key="8">
    <source>
        <dbReference type="Proteomes" id="UP000187735"/>
    </source>
</evidence>
<dbReference type="GO" id="GO:0016020">
    <property type="term" value="C:membrane"/>
    <property type="evidence" value="ECO:0007669"/>
    <property type="project" value="UniProtKB-SubCell"/>
</dbReference>
<feature type="transmembrane region" description="Helical" evidence="5">
    <location>
        <begin position="561"/>
        <end position="582"/>
    </location>
</feature>
<name>A0A1P8WRY0_9PLAN</name>
<reference evidence="7 8" key="1">
    <citation type="journal article" date="2016" name="Front. Microbiol.">
        <title>Fuerstia marisgermanicae gen. nov., sp. nov., an Unusual Member of the Phylum Planctomycetes from the German Wadden Sea.</title>
        <authorList>
            <person name="Kohn T."/>
            <person name="Heuer A."/>
            <person name="Jogler M."/>
            <person name="Vollmers J."/>
            <person name="Boedeker C."/>
            <person name="Bunk B."/>
            <person name="Rast P."/>
            <person name="Borchert D."/>
            <person name="Glockner I."/>
            <person name="Freese H.M."/>
            <person name="Klenk H.P."/>
            <person name="Overmann J."/>
            <person name="Kaster A.K."/>
            <person name="Rohde M."/>
            <person name="Wiegand S."/>
            <person name="Jogler C."/>
        </authorList>
    </citation>
    <scope>NUCLEOTIDE SEQUENCE [LARGE SCALE GENOMIC DNA]</scope>
    <source>
        <strain evidence="7 8">NH11</strain>
    </source>
</reference>
<evidence type="ECO:0000256" key="3">
    <source>
        <dbReference type="ARBA" id="ARBA00022989"/>
    </source>
</evidence>
<dbReference type="OrthoDB" id="274640at2"/>
<feature type="transmembrane region" description="Helical" evidence="5">
    <location>
        <begin position="208"/>
        <end position="236"/>
    </location>
</feature>
<sequence length="802" mass="86231">MRHLNTIVFGSLLTASLMWPSEGAIRGDGLYLVVAWLVGGAICAWNATPAVRSTSEQKRGFERFAAPAVVLLVFAFWLSTWHVFKTLGDRRAALNLAFEWTAIGVAWWITRRLCQESNGRRSVLILITALGFGSAALGICQHHISFPRKAEWYLQQRSKLDSTTEGAAAQSALEVAVVQQELQRHGIPPSGRKRELFEQRLLASSEPIGAFALANSLGGLLVVALLILASGVLTAFGDSKRSVLSRAGLTLALIVIAYCLLLTKSRTAWVAGFVGLTLLLLQRRSHATMTKLRPILLIGLCGLVGVVTTGVLTGAIDKEVVLESPRSLQFRLLYWLGAAGVIQDDPIFGAGPGNFRNAYLTHKAAEASEEILDPHNIVLDAWASVGLAGLAGVGLLMLSGLLASSGPAENDPRGTAPPPSRRLAIRGSGLIPAIFGGFGLHVVWYWIQGGNFADLAVVGLADGGWLEWDSGLWVVPVAGLAILPVIAKFWEPTRSIATAAFAALLVHLLGAGGLQISGVMLLLLVLHAAATARPAAEGSFDVGSPDLAASEERGPRVLRGVASLLFIAAAVGTVRFGLIPVVSSQQYLAMAQSSQLNGRASDAVKQIDRAIEIDPFAVESRQRKAEWLTYKVMRANVARAARSSDFNANSAEAAAGEGLAGKNRADIESWDLPADNDGSSRQLLESAIDAATALIEADRRGWVGYHLRSQAVYYGWRTVNDRSLLQSAVNDAEAALALYPTHGRLLADMAETYLEAEMTEEAVDAAKRALRQEQVNQDWGHVDRYLDPEIRQRLMEISHDQR</sequence>
<dbReference type="Pfam" id="PF04932">
    <property type="entry name" value="Wzy_C"/>
    <property type="match status" value="1"/>
</dbReference>
<dbReference type="PANTHER" id="PTHR37422:SF13">
    <property type="entry name" value="LIPOPOLYSACCHARIDE BIOSYNTHESIS PROTEIN PA4999-RELATED"/>
    <property type="match status" value="1"/>
</dbReference>
<evidence type="ECO:0000256" key="4">
    <source>
        <dbReference type="ARBA" id="ARBA00023136"/>
    </source>
</evidence>
<feature type="transmembrane region" description="Helical" evidence="5">
    <location>
        <begin position="64"/>
        <end position="84"/>
    </location>
</feature>
<feature type="transmembrane region" description="Helical" evidence="5">
    <location>
        <begin position="33"/>
        <end position="52"/>
    </location>
</feature>
<feature type="transmembrane region" description="Helical" evidence="5">
    <location>
        <begin position="90"/>
        <end position="110"/>
    </location>
</feature>
<gene>
    <name evidence="7" type="ORF">Fuma_06490</name>
</gene>
<dbReference type="InterPro" id="IPR011990">
    <property type="entry name" value="TPR-like_helical_dom_sf"/>
</dbReference>
<evidence type="ECO:0000259" key="6">
    <source>
        <dbReference type="Pfam" id="PF04932"/>
    </source>
</evidence>
<dbReference type="SUPFAM" id="SSF48452">
    <property type="entry name" value="TPR-like"/>
    <property type="match status" value="1"/>
</dbReference>
<keyword evidence="8" id="KW-1185">Reference proteome</keyword>
<evidence type="ECO:0000256" key="1">
    <source>
        <dbReference type="ARBA" id="ARBA00004141"/>
    </source>
</evidence>
<accession>A0A1P8WRY0</accession>
<protein>
    <submittedName>
        <fullName evidence="7">Putative bicarbonate transporter, IctB family</fullName>
    </submittedName>
</protein>
<dbReference type="EMBL" id="CP017641">
    <property type="protein sequence ID" value="APZ96816.1"/>
    <property type="molecule type" value="Genomic_DNA"/>
</dbReference>
<evidence type="ECO:0000256" key="5">
    <source>
        <dbReference type="SAM" id="Phobius"/>
    </source>
</evidence>
<feature type="transmembrane region" description="Helical" evidence="5">
    <location>
        <begin position="502"/>
        <end position="530"/>
    </location>
</feature>
<dbReference type="RefSeq" id="WP_077027790.1">
    <property type="nucleotide sequence ID" value="NZ_CP017641.1"/>
</dbReference>
<feature type="transmembrane region" description="Helical" evidence="5">
    <location>
        <begin position="423"/>
        <end position="447"/>
    </location>
</feature>
<feature type="transmembrane region" description="Helical" evidence="5">
    <location>
        <begin position="243"/>
        <end position="261"/>
    </location>
</feature>
<dbReference type="KEGG" id="fmr:Fuma_06490"/>
<keyword evidence="4 5" id="KW-0472">Membrane</keyword>
<proteinExistence type="predicted"/>
<feature type="transmembrane region" description="Helical" evidence="5">
    <location>
        <begin position="381"/>
        <end position="402"/>
    </location>
</feature>
<feature type="transmembrane region" description="Helical" evidence="5">
    <location>
        <begin position="267"/>
        <end position="283"/>
    </location>
</feature>
<dbReference type="PANTHER" id="PTHR37422">
    <property type="entry name" value="TEICHURONIC ACID BIOSYNTHESIS PROTEIN TUAE"/>
    <property type="match status" value="1"/>
</dbReference>